<accession>A0A1A2W0P6</accession>
<organism evidence="2 3">
    <name type="scientific">Mycobacterium scrofulaceum</name>
    <dbReference type="NCBI Taxonomy" id="1783"/>
    <lineage>
        <taxon>Bacteria</taxon>
        <taxon>Bacillati</taxon>
        <taxon>Actinomycetota</taxon>
        <taxon>Actinomycetes</taxon>
        <taxon>Mycobacteriales</taxon>
        <taxon>Mycobacteriaceae</taxon>
        <taxon>Mycobacterium</taxon>
    </lineage>
</organism>
<gene>
    <name evidence="2" type="ORF">A5679_12280</name>
</gene>
<name>A0A1A2W0P6_MYCSC</name>
<protein>
    <submittedName>
        <fullName evidence="2">Epimerase</fullName>
    </submittedName>
</protein>
<proteinExistence type="predicted"/>
<dbReference type="PANTHER" id="PTHR48079">
    <property type="entry name" value="PROTEIN YEEZ"/>
    <property type="match status" value="1"/>
</dbReference>
<evidence type="ECO:0000313" key="3">
    <source>
        <dbReference type="Proteomes" id="UP000092207"/>
    </source>
</evidence>
<evidence type="ECO:0000259" key="1">
    <source>
        <dbReference type="Pfam" id="PF01370"/>
    </source>
</evidence>
<dbReference type="InterPro" id="IPR051783">
    <property type="entry name" value="NAD(P)-dependent_oxidoreduct"/>
</dbReference>
<dbReference type="InterPro" id="IPR001509">
    <property type="entry name" value="Epimerase_deHydtase"/>
</dbReference>
<sequence length="359" mass="39512">MSKRIVITGASGNVGTALLRRLVQDGHDYDIVGVSRREPPPEGVYACADWHQVDLAEPGVEIQLQRIFRGAGCVVHLAWGFQPTRNTRYLDAVAINGSSAVLSAAHNAKVPHLVHMSSVGTYAPGRYGERVDETWSTAGIKSSAYSRAKSAVEKMLDGYEHRNPDGVGITRMRPGFIGQRDAAMGLRRYILPAYIHPRWVRWLRVLPLDRGLAIPMVHADDVADACVRAVERCAVGPFNLAAEPPVHREDIARALRAWPVHVPAPLLGLLADASWRTRLQPIDRGWLDMMFSVPLVDTQRARTLLDWSPRWGSAELLAEVIDGFQHGSDTPSPVLDSRSFVEEVTRDASAGPLTVRPVP</sequence>
<dbReference type="Pfam" id="PF01370">
    <property type="entry name" value="Epimerase"/>
    <property type="match status" value="1"/>
</dbReference>
<dbReference type="AlphaFoldDB" id="A0A1A2W0P6"/>
<dbReference type="PANTHER" id="PTHR48079:SF6">
    <property type="entry name" value="NAD(P)-BINDING DOMAIN-CONTAINING PROTEIN-RELATED"/>
    <property type="match status" value="1"/>
</dbReference>
<dbReference type="RefSeq" id="WP_067303310.1">
    <property type="nucleotide sequence ID" value="NZ_LZJY01000127.1"/>
</dbReference>
<dbReference type="GO" id="GO:0005737">
    <property type="term" value="C:cytoplasm"/>
    <property type="evidence" value="ECO:0007669"/>
    <property type="project" value="TreeGrafter"/>
</dbReference>
<evidence type="ECO:0000313" key="2">
    <source>
        <dbReference type="EMBL" id="OBI06452.1"/>
    </source>
</evidence>
<reference evidence="2 3" key="1">
    <citation type="submission" date="2016-06" db="EMBL/GenBank/DDBJ databases">
        <authorList>
            <person name="Kjaerup R.B."/>
            <person name="Dalgaard T.S."/>
            <person name="Juul-Madsen H.R."/>
        </authorList>
    </citation>
    <scope>NUCLEOTIDE SEQUENCE [LARGE SCALE GENOMIC DNA]</scope>
    <source>
        <strain evidence="2 3">E2838</strain>
    </source>
</reference>
<dbReference type="EMBL" id="LZJY01000127">
    <property type="protein sequence ID" value="OBI06452.1"/>
    <property type="molecule type" value="Genomic_DNA"/>
</dbReference>
<dbReference type="Gene3D" id="3.40.50.720">
    <property type="entry name" value="NAD(P)-binding Rossmann-like Domain"/>
    <property type="match status" value="1"/>
</dbReference>
<feature type="domain" description="NAD-dependent epimerase/dehydratase" evidence="1">
    <location>
        <begin position="5"/>
        <end position="236"/>
    </location>
</feature>
<comment type="caution">
    <text evidence="2">The sequence shown here is derived from an EMBL/GenBank/DDBJ whole genome shotgun (WGS) entry which is preliminary data.</text>
</comment>
<dbReference type="Proteomes" id="UP000092207">
    <property type="component" value="Unassembled WGS sequence"/>
</dbReference>
<dbReference type="GO" id="GO:0004029">
    <property type="term" value="F:aldehyde dehydrogenase (NAD+) activity"/>
    <property type="evidence" value="ECO:0007669"/>
    <property type="project" value="TreeGrafter"/>
</dbReference>
<dbReference type="SUPFAM" id="SSF51735">
    <property type="entry name" value="NAD(P)-binding Rossmann-fold domains"/>
    <property type="match status" value="1"/>
</dbReference>
<dbReference type="InterPro" id="IPR036291">
    <property type="entry name" value="NAD(P)-bd_dom_sf"/>
</dbReference>